<proteinExistence type="predicted"/>
<name>A0A7V3ZJA3_DICTH</name>
<dbReference type="Pfam" id="PF06245">
    <property type="entry name" value="DUF1015"/>
    <property type="match status" value="1"/>
</dbReference>
<organism evidence="1">
    <name type="scientific">Dictyoglomus thermophilum</name>
    <dbReference type="NCBI Taxonomy" id="14"/>
    <lineage>
        <taxon>Bacteria</taxon>
        <taxon>Pseudomonadati</taxon>
        <taxon>Dictyoglomota</taxon>
        <taxon>Dictyoglomia</taxon>
        <taxon>Dictyoglomales</taxon>
        <taxon>Dictyoglomaceae</taxon>
        <taxon>Dictyoglomus</taxon>
    </lineage>
</organism>
<evidence type="ECO:0000313" key="1">
    <source>
        <dbReference type="EMBL" id="HGK23835.1"/>
    </source>
</evidence>
<accession>A0A7V3ZJA3</accession>
<dbReference type="PIRSF" id="PIRSF033563">
    <property type="entry name" value="UCP033563"/>
    <property type="match status" value="1"/>
</dbReference>
<dbReference type="PANTHER" id="PTHR36454:SF1">
    <property type="entry name" value="DUF1015 DOMAIN-CONTAINING PROTEIN"/>
    <property type="match status" value="1"/>
</dbReference>
<sequence length="407" mass="48294">MVKVHPFSALRFNSELPINSLIAPPYDVIPKEEREKYLGMHPYNITHLTLGDSLPVNYEEIKELFLKWINSQVLITESPGFYLYKQEFQWGDRYEYNYGLIVLLELEPLGENILPHEHTFSGPKLDRLELLRKLRANLEPIWGIYEDKDSILRSIWREVEKEKPIIKAHGWDYRIHTVWKLNKDNYVNLIENFFLDKKVLIADGHHRYEASWLYYEESKDTNAKYIMMLMTDLYDPGIKLLPTHRILKNNIGIEINAFRKYFDLYLEDNKIENLDLSFKPNNPYIYYAVDNKIFKLVPKADYIKENKEHSELWWILPTTILHKGVWEGLLGKTENELQEKGVIRFSHDIKEVKSLLYSSDYKSAFVLPSIPIEIVYTLAVNRERLPQKSTYFYPKPVSGLILWRMNG</sequence>
<dbReference type="PANTHER" id="PTHR36454">
    <property type="entry name" value="LMO2823 PROTEIN"/>
    <property type="match status" value="1"/>
</dbReference>
<comment type="caution">
    <text evidence="1">The sequence shown here is derived from an EMBL/GenBank/DDBJ whole genome shotgun (WGS) entry which is preliminary data.</text>
</comment>
<gene>
    <name evidence="1" type="ORF">ENU78_05230</name>
</gene>
<dbReference type="AlphaFoldDB" id="A0A7V3ZJA3"/>
<protein>
    <submittedName>
        <fullName evidence="1">DUF1015 domain-containing protein</fullName>
    </submittedName>
</protein>
<reference evidence="1" key="1">
    <citation type="journal article" date="2020" name="mSystems">
        <title>Genome- and Community-Level Interaction Insights into Carbon Utilization and Element Cycling Functions of Hydrothermarchaeota in Hydrothermal Sediment.</title>
        <authorList>
            <person name="Zhou Z."/>
            <person name="Liu Y."/>
            <person name="Xu W."/>
            <person name="Pan J."/>
            <person name="Luo Z.H."/>
            <person name="Li M."/>
        </authorList>
    </citation>
    <scope>NUCLEOTIDE SEQUENCE [LARGE SCALE GENOMIC DNA]</scope>
    <source>
        <strain evidence="1">SpSt-70</strain>
    </source>
</reference>
<dbReference type="InterPro" id="IPR008323">
    <property type="entry name" value="UCP033563"/>
</dbReference>
<dbReference type="EMBL" id="DTDV01000015">
    <property type="protein sequence ID" value="HGK23835.1"/>
    <property type="molecule type" value="Genomic_DNA"/>
</dbReference>